<evidence type="ECO:0000256" key="3">
    <source>
        <dbReference type="ARBA" id="ARBA00022737"/>
    </source>
</evidence>
<keyword evidence="6" id="KW-1185">Reference proteome</keyword>
<sequence length="1148" mass="122846">MASTKVMVRDKVAAERGGQLLTLDGAMAHALTLNLSDRNLSDGDCKHMASTLLDELRRRFQEVTLMRNRSALLEVNIKLQDNAIGDRGCSALVTTLLLTSGIAQIKSLLLHNNRISDEGALRVAELLEKAKHPVGEVRLGGNPAVTGRGARPRRGAKAARQRSRRCRWGPRVAGAGLRRRQRPGLRRRRALLRPNPHRPLFRGGGARLWLRVAVDPPLRDDELANLAERIVEEVTKKRETARLPTTGTLFELRLDLQGGDVADDGVRLADGALASLRDVAYVRDLRLYKNRIGDGGAAALAELLQTQLKPMEELHLSDNRPLAMAIHLDDNALGDYGAIAIAGALLDVSTLVRVTKLSLALNRIGDQGARRRGPRRESLDEPIADVDLSHNRLTKPTTPRRSSSAPAPAKPPAPKPPAPKPAPAKPAPAPKKPAEPTSVLARKKKPAPPPEPADDGPGDDETDEEKALEAQIAALQSQLAQKKRAKSPAPPKRAKSPAPPKRDAARRARATDAAAVASPPPRPATPDDDDDVPGAEPLAAPKAAPKPKPPGSGPLVGASMRTYGYSEKHAKWIEGAFLRCEKRAPLGADGESWVLFEPSDVYKYGLRGSLQPAEQRSLQDRMLRKGCVSIVTVAPRKDSTAVSVLACLESLQDYSQEQIRAILDACMDDVLEYRAAKGKKPKDADARAAVASEDAREPAADDFERSKEDLEQAVAAEKKKKPKKKKPKKAPAPPADAAAPQKTRDDAPAPEKEPEAPAETEPPAKAPAPVVKAPAPVVKAPAPVAKAPEPKRESAVELQKRVERERLESTLEKARALEEAAAASAARDAETAARVGCASLVASLDALGRDEWDYVVGSVDGGDGDNVSTVLDAFLPAFKELGDAALQGAAVACVLDGAKAGPAGDLADFVAAARAAVPELRDDAGSDPEEAHPDPGGEGDDDDEQTPMAPHVLRKWARVVAKAKRRESNKAFEAPAALAAVVLHRRAAAAARRAAVVALLRGATVQDLGDDDFAAAWELKGRDARAAAEWLAARSGTAEMTRAALRKAPAKRVSAEDAAKAKRKKDREDARLREQLLERYGSRPSNGGWKSSIRSPNIVYGKESSKIRYFEGKVVSTSGQKEVIIKDDSDATKVPQVVKKNGTVRAAK</sequence>
<feature type="compositionally biased region" description="Basic and acidic residues" evidence="4">
    <location>
        <begin position="742"/>
        <end position="755"/>
    </location>
</feature>
<feature type="compositionally biased region" description="Low complexity" evidence="4">
    <location>
        <begin position="534"/>
        <end position="543"/>
    </location>
</feature>
<dbReference type="Pfam" id="PF13516">
    <property type="entry name" value="LRR_6"/>
    <property type="match status" value="3"/>
</dbReference>
<keyword evidence="1" id="KW-0343">GTPase activation</keyword>
<feature type="compositionally biased region" description="Basic and acidic residues" evidence="4">
    <location>
        <begin position="500"/>
        <end position="510"/>
    </location>
</feature>
<keyword evidence="3" id="KW-0677">Repeat</keyword>
<feature type="region of interest" description="Disordered" evidence="4">
    <location>
        <begin position="919"/>
        <end position="947"/>
    </location>
</feature>
<feature type="compositionally biased region" description="Basic residues" evidence="4">
    <location>
        <begin position="150"/>
        <end position="165"/>
    </location>
</feature>
<name>A0ABR1FX73_AURAN</name>
<protein>
    <submittedName>
        <fullName evidence="5">Uncharacterized protein</fullName>
    </submittedName>
</protein>
<dbReference type="SUPFAM" id="SSF52047">
    <property type="entry name" value="RNI-like"/>
    <property type="match status" value="1"/>
</dbReference>
<feature type="region of interest" description="Disordered" evidence="4">
    <location>
        <begin position="676"/>
        <end position="772"/>
    </location>
</feature>
<feature type="compositionally biased region" description="Low complexity" evidence="4">
    <location>
        <begin position="469"/>
        <end position="480"/>
    </location>
</feature>
<feature type="compositionally biased region" description="Basic and acidic residues" evidence="4">
    <location>
        <begin position="693"/>
        <end position="710"/>
    </location>
</feature>
<feature type="compositionally biased region" description="Basic and acidic residues" evidence="4">
    <location>
        <begin position="919"/>
        <end position="935"/>
    </location>
</feature>
<feature type="region of interest" description="Disordered" evidence="4">
    <location>
        <begin position="137"/>
        <end position="165"/>
    </location>
</feature>
<dbReference type="Proteomes" id="UP001363151">
    <property type="component" value="Unassembled WGS sequence"/>
</dbReference>
<dbReference type="PANTHER" id="PTHR24113:SF12">
    <property type="entry name" value="RAN GTPASE-ACTIVATING PROTEIN 1"/>
    <property type="match status" value="1"/>
</dbReference>
<gene>
    <name evidence="5" type="ORF">SO694_00055046</name>
</gene>
<feature type="compositionally biased region" description="Pro residues" evidence="4">
    <location>
        <begin position="408"/>
        <end position="431"/>
    </location>
</feature>
<dbReference type="PANTHER" id="PTHR24113">
    <property type="entry name" value="RAN GTPASE-ACTIVATING PROTEIN 1"/>
    <property type="match status" value="1"/>
</dbReference>
<feature type="compositionally biased region" description="Polar residues" evidence="4">
    <location>
        <begin position="394"/>
        <end position="404"/>
    </location>
</feature>
<keyword evidence="2" id="KW-0433">Leucine-rich repeat</keyword>
<feature type="region of interest" description="Disordered" evidence="4">
    <location>
        <begin position="366"/>
        <end position="555"/>
    </location>
</feature>
<feature type="compositionally biased region" description="Low complexity" evidence="4">
    <location>
        <begin position="757"/>
        <end position="772"/>
    </location>
</feature>
<reference evidence="5 6" key="1">
    <citation type="submission" date="2024-03" db="EMBL/GenBank/DDBJ databases">
        <title>Aureococcus anophagefferens CCMP1851 and Kratosvirus quantuckense: Draft genome of a second virus-susceptible host strain in the model system.</title>
        <authorList>
            <person name="Chase E."/>
            <person name="Truchon A.R."/>
            <person name="Schepens W."/>
            <person name="Wilhelm S.W."/>
        </authorList>
    </citation>
    <scope>NUCLEOTIDE SEQUENCE [LARGE SCALE GENOMIC DNA]</scope>
    <source>
        <strain evidence="5 6">CCMP1851</strain>
    </source>
</reference>
<evidence type="ECO:0000256" key="2">
    <source>
        <dbReference type="ARBA" id="ARBA00022614"/>
    </source>
</evidence>
<dbReference type="InterPro" id="IPR001611">
    <property type="entry name" value="Leu-rich_rpt"/>
</dbReference>
<organism evidence="5 6">
    <name type="scientific">Aureococcus anophagefferens</name>
    <name type="common">Harmful bloom alga</name>
    <dbReference type="NCBI Taxonomy" id="44056"/>
    <lineage>
        <taxon>Eukaryota</taxon>
        <taxon>Sar</taxon>
        <taxon>Stramenopiles</taxon>
        <taxon>Ochrophyta</taxon>
        <taxon>Pelagophyceae</taxon>
        <taxon>Pelagomonadales</taxon>
        <taxon>Pelagomonadaceae</taxon>
        <taxon>Aureococcus</taxon>
    </lineage>
</organism>
<dbReference type="SMART" id="SM00368">
    <property type="entry name" value="LRR_RI"/>
    <property type="match status" value="5"/>
</dbReference>
<dbReference type="InterPro" id="IPR027038">
    <property type="entry name" value="RanGap"/>
</dbReference>
<evidence type="ECO:0000313" key="6">
    <source>
        <dbReference type="Proteomes" id="UP001363151"/>
    </source>
</evidence>
<dbReference type="InterPro" id="IPR032675">
    <property type="entry name" value="LRR_dom_sf"/>
</dbReference>
<comment type="caution">
    <text evidence="5">The sequence shown here is derived from an EMBL/GenBank/DDBJ whole genome shotgun (WGS) entry which is preliminary data.</text>
</comment>
<proteinExistence type="predicted"/>
<accession>A0ABR1FX73</accession>
<dbReference type="EMBL" id="JBBJCI010000208">
    <property type="protein sequence ID" value="KAK7240870.1"/>
    <property type="molecule type" value="Genomic_DNA"/>
</dbReference>
<feature type="compositionally biased region" description="Basic and acidic residues" evidence="4">
    <location>
        <begin position="676"/>
        <end position="686"/>
    </location>
</feature>
<feature type="compositionally biased region" description="Basic residues" evidence="4">
    <location>
        <begin position="718"/>
        <end position="729"/>
    </location>
</feature>
<evidence type="ECO:0000256" key="4">
    <source>
        <dbReference type="SAM" id="MobiDB-lite"/>
    </source>
</evidence>
<evidence type="ECO:0000313" key="5">
    <source>
        <dbReference type="EMBL" id="KAK7240870.1"/>
    </source>
</evidence>
<feature type="compositionally biased region" description="Acidic residues" evidence="4">
    <location>
        <begin position="452"/>
        <end position="466"/>
    </location>
</feature>
<evidence type="ECO:0000256" key="1">
    <source>
        <dbReference type="ARBA" id="ARBA00022468"/>
    </source>
</evidence>
<dbReference type="Gene3D" id="3.80.10.10">
    <property type="entry name" value="Ribonuclease Inhibitor"/>
    <property type="match status" value="2"/>
</dbReference>